<keyword evidence="2" id="KW-1185">Reference proteome</keyword>
<evidence type="ECO:0000313" key="1">
    <source>
        <dbReference type="EMBL" id="MBC2904217.1"/>
    </source>
</evidence>
<dbReference type="Proteomes" id="UP000584670">
    <property type="component" value="Unassembled WGS sequence"/>
</dbReference>
<dbReference type="AlphaFoldDB" id="A0A7X1J6V1"/>
<dbReference type="EMBL" id="JACMSF010000023">
    <property type="protein sequence ID" value="MBC2904217.1"/>
    <property type="molecule type" value="Genomic_DNA"/>
</dbReference>
<accession>A0A7X1J6V1</accession>
<comment type="caution">
    <text evidence="1">The sequence shown here is derived from an EMBL/GenBank/DDBJ whole genome shotgun (WGS) entry which is preliminary data.</text>
</comment>
<evidence type="ECO:0000313" key="2">
    <source>
        <dbReference type="Proteomes" id="UP000584670"/>
    </source>
</evidence>
<sequence length="605" mass="66510">MTGQTADGRQQSPSLDPSDFACAHLAGELADEWVEKAASATLSATAAALYRQAITLFCQHVDAHVPHAVKASLGEPEPDLAHALTDWTRLLPAAYGAGSRVPAALAGKLRILITRRAEHPDRPVAASLRRWASGHAGLRGGQTQELDEFTRADKKELVKAAWSDHLAITARIRRGWKLAATGKDPAKNGWDRLANLLWAIANDAWTCEEIAEHLPGWHEMPPPLREVIPPGTLPQFGKRMVLRHLVRQLFPHNLDLHSYRILLMAATGRSSEEVSALTEDDIEFGPRSVVIDFTKGRAHTHTRQAFSTSVEQTGGLLHPRRPKLDTAALTQALLELATPLARRARIEPVPLFLRAAVNPYTLRIRRFSGDTVASQFSDWLEFHGVSVEGPVDIRRLRKSGKVEKALAFRGRVSDIADDHSQQTFRGHYAHGTTLRVIAGNVIATAQRRWLDNALNGPVVLSEEAEQSLAEPGAADALGLSQEEIDQLRDGQLDMGVSSCKDPFDSPFGRTGQLCPVAPTRCLECRNAFVLPSNLPQLLLFADHLDALQLRLSPRVFHALWGQSRININESIKARTDAEITTARRQIAEDGLSLQLPLAAHVEFES</sequence>
<organism evidence="1 2">
    <name type="scientific">Streptomyces cupreus</name>
    <dbReference type="NCBI Taxonomy" id="2759956"/>
    <lineage>
        <taxon>Bacteria</taxon>
        <taxon>Bacillati</taxon>
        <taxon>Actinomycetota</taxon>
        <taxon>Actinomycetes</taxon>
        <taxon>Kitasatosporales</taxon>
        <taxon>Streptomycetaceae</taxon>
        <taxon>Streptomyces</taxon>
    </lineage>
</organism>
<name>A0A7X1J6V1_9ACTN</name>
<gene>
    <name evidence="1" type="ORF">H4N64_21805</name>
</gene>
<protein>
    <submittedName>
        <fullName evidence="1">Uncharacterized protein</fullName>
    </submittedName>
</protein>
<proteinExistence type="predicted"/>
<reference evidence="1 2" key="1">
    <citation type="submission" date="2020-08" db="EMBL/GenBank/DDBJ databases">
        <title>Streptomyces sp. PSKA01 genome sequencing and assembly.</title>
        <authorList>
            <person name="Mandal S."/>
            <person name="Maiti P.K."/>
            <person name="Das P."/>
        </authorList>
    </citation>
    <scope>NUCLEOTIDE SEQUENCE [LARGE SCALE GENOMIC DNA]</scope>
    <source>
        <strain evidence="1 2">PSKA01</strain>
    </source>
</reference>
<dbReference type="RefSeq" id="WP_186284089.1">
    <property type="nucleotide sequence ID" value="NZ_JACMSF010000023.1"/>
</dbReference>